<evidence type="ECO:0000313" key="9">
    <source>
        <dbReference type="Proteomes" id="UP001153678"/>
    </source>
</evidence>
<dbReference type="Proteomes" id="UP001153678">
    <property type="component" value="Unassembled WGS sequence"/>
</dbReference>
<dbReference type="InterPro" id="IPR007219">
    <property type="entry name" value="XnlR_reg_dom"/>
</dbReference>
<dbReference type="PROSITE" id="PS00463">
    <property type="entry name" value="ZN2_CY6_FUNGAL_1"/>
    <property type="match status" value="1"/>
</dbReference>
<evidence type="ECO:0000256" key="5">
    <source>
        <dbReference type="ARBA" id="ARBA00023242"/>
    </source>
</evidence>
<gene>
    <name evidence="8" type="ORF">FWILDA_LOCUS642</name>
</gene>
<dbReference type="AlphaFoldDB" id="A0A9W4SBP5"/>
<dbReference type="InterPro" id="IPR001138">
    <property type="entry name" value="Zn2Cys6_DnaBD"/>
</dbReference>
<dbReference type="GO" id="GO:0005634">
    <property type="term" value="C:nucleus"/>
    <property type="evidence" value="ECO:0007669"/>
    <property type="project" value="UniProtKB-SubCell"/>
</dbReference>
<dbReference type="CDD" id="cd00067">
    <property type="entry name" value="GAL4"/>
    <property type="match status" value="1"/>
</dbReference>
<evidence type="ECO:0000256" key="6">
    <source>
        <dbReference type="SAM" id="MobiDB-lite"/>
    </source>
</evidence>
<dbReference type="PRINTS" id="PR00755">
    <property type="entry name" value="AFLATOXINBRP"/>
</dbReference>
<organism evidence="8 9">
    <name type="scientific">Funneliformis geosporum</name>
    <dbReference type="NCBI Taxonomy" id="1117311"/>
    <lineage>
        <taxon>Eukaryota</taxon>
        <taxon>Fungi</taxon>
        <taxon>Fungi incertae sedis</taxon>
        <taxon>Mucoromycota</taxon>
        <taxon>Glomeromycotina</taxon>
        <taxon>Glomeromycetes</taxon>
        <taxon>Glomerales</taxon>
        <taxon>Glomeraceae</taxon>
        <taxon>Funneliformis</taxon>
    </lineage>
</organism>
<dbReference type="GO" id="GO:0006351">
    <property type="term" value="P:DNA-templated transcription"/>
    <property type="evidence" value="ECO:0007669"/>
    <property type="project" value="InterPro"/>
</dbReference>
<comment type="caution">
    <text evidence="8">The sequence shown here is derived from an EMBL/GenBank/DDBJ whole genome shotgun (WGS) entry which is preliminary data.</text>
</comment>
<feature type="compositionally biased region" description="Low complexity" evidence="6">
    <location>
        <begin position="911"/>
        <end position="933"/>
    </location>
</feature>
<protein>
    <submittedName>
        <fullName evidence="8">6968_t:CDS:1</fullName>
    </submittedName>
</protein>
<dbReference type="InterPro" id="IPR036864">
    <property type="entry name" value="Zn2-C6_fun-type_DNA-bd_sf"/>
</dbReference>
<dbReference type="GO" id="GO:0003677">
    <property type="term" value="F:DNA binding"/>
    <property type="evidence" value="ECO:0007669"/>
    <property type="project" value="InterPro"/>
</dbReference>
<dbReference type="SUPFAM" id="SSF57701">
    <property type="entry name" value="Zn2/Cys6 DNA-binding domain"/>
    <property type="match status" value="1"/>
</dbReference>
<keyword evidence="3" id="KW-0805">Transcription regulation</keyword>
<dbReference type="SMART" id="SM00066">
    <property type="entry name" value="GAL4"/>
    <property type="match status" value="1"/>
</dbReference>
<feature type="region of interest" description="Disordered" evidence="6">
    <location>
        <begin position="1"/>
        <end position="39"/>
    </location>
</feature>
<evidence type="ECO:0000313" key="8">
    <source>
        <dbReference type="EMBL" id="CAI2162602.1"/>
    </source>
</evidence>
<dbReference type="Pfam" id="PF00172">
    <property type="entry name" value="Zn_clus"/>
    <property type="match status" value="1"/>
</dbReference>
<feature type="region of interest" description="Disordered" evidence="6">
    <location>
        <begin position="907"/>
        <end position="933"/>
    </location>
</feature>
<dbReference type="Gene3D" id="4.10.240.10">
    <property type="entry name" value="Zn(2)-C6 fungal-type DNA-binding domain"/>
    <property type="match status" value="1"/>
</dbReference>
<evidence type="ECO:0000256" key="2">
    <source>
        <dbReference type="ARBA" id="ARBA00022723"/>
    </source>
</evidence>
<reference evidence="8" key="1">
    <citation type="submission" date="2022-08" db="EMBL/GenBank/DDBJ databases">
        <authorList>
            <person name="Kallberg Y."/>
            <person name="Tangrot J."/>
            <person name="Rosling A."/>
        </authorList>
    </citation>
    <scope>NUCLEOTIDE SEQUENCE</scope>
    <source>
        <strain evidence="8">Wild A</strain>
    </source>
</reference>
<dbReference type="CDD" id="cd12148">
    <property type="entry name" value="fungal_TF_MHR"/>
    <property type="match status" value="1"/>
</dbReference>
<dbReference type="EMBL" id="CAMKVN010000044">
    <property type="protein sequence ID" value="CAI2162602.1"/>
    <property type="molecule type" value="Genomic_DNA"/>
</dbReference>
<accession>A0A9W4SBP5</accession>
<dbReference type="InterPro" id="IPR050815">
    <property type="entry name" value="TF_fung"/>
</dbReference>
<feature type="region of interest" description="Disordered" evidence="6">
    <location>
        <begin position="101"/>
        <end position="141"/>
    </location>
</feature>
<keyword evidence="2" id="KW-0479">Metal-binding</keyword>
<dbReference type="OrthoDB" id="2123952at2759"/>
<keyword evidence="5" id="KW-0539">Nucleus</keyword>
<dbReference type="PANTHER" id="PTHR47338">
    <property type="entry name" value="ZN(II)2CYS6 TRANSCRIPTION FACTOR (EUROFUNG)-RELATED"/>
    <property type="match status" value="1"/>
</dbReference>
<dbReference type="Pfam" id="PF04082">
    <property type="entry name" value="Fungal_trans"/>
    <property type="match status" value="1"/>
</dbReference>
<sequence>MDPPTFISPAEENSHIHSSDNASSPASNAESQPPKRKRLTQACDACRKKKVKCSGEKPSCNNCIRLGTNCTYLPSTRKRGPRVGLVESLEKRLQQMEKLLQPLKEQGLVDDSVDNSTGRSTKKQKPNPKDSNVPDTPFSHIGANPVLSTSIDSSNFASSSFIAPNIQNNNKFYKTPVAFNNPNQQSQSPYGQNVPYNLLSPSQKPYPLRTSSEQMPRFMEQQTNINENSQEDKYNQDRNEEKEVDELIFFGKTSIMPGFLHKSELTLFCGKTSQGSSTDHSILPGSANSGETTQSINSQIPSAIMSIGKNGYPRVEIVEHLASCYFRNIDSVFPIFHQPTFMKLLRQNKVSALLVFAMCAVGAKYSNHPSIICDPPRTSGDKFATIANSMICRSFDFPSVEHIQALVLLTLHLYSTCRGPRSWMYIGLAIRMAQEIGLHKVDEPSTEAQSTKDKSEAAFIQKEIRRRTFWSCFLLDRFSACAVGRPTLIDEDDCDVRLPCNEAIWNYDHPFSKILIEEYYNEVHVKHESRMTLTNNGLFACLVSVSALIGRVGQFVNRSKPSNSLHSWEPHSQFAILSNDIDLWYSSLSPHYNYTKERLQKLMTNGTGAIFASIHLIYYAVIIILNRQIIAPLPNYEEIEESRKAFIRKSAERCSLAAKIVSSISADILAHGFPHLCIFTLYPVYLTSTLLINDIYSSNSIVAEEAKKNLEICEEFLSAADPYWAMGGKLLRMIELMRKDREEQEKLNNIMNSNSNSEQLGCEMYMGPDAGFLSFWNRASSTVDTNDISSIILPEQLLSSRWLDDLSMGNDTWSNLLRSYDPFSPRALSRFIKKDKNSNGESSTDEDYFNQEMENYSFPPPIFNGYPMMDLTTANQSAYDGNNSKFSPIHRPLKHWSTVNGNNITSITEESTVSDTQSQSISSSTSATSSNTS</sequence>
<feature type="domain" description="Zn(2)-C6 fungal-type" evidence="7">
    <location>
        <begin position="42"/>
        <end position="72"/>
    </location>
</feature>
<dbReference type="GO" id="GO:0008270">
    <property type="term" value="F:zinc ion binding"/>
    <property type="evidence" value="ECO:0007669"/>
    <property type="project" value="InterPro"/>
</dbReference>
<comment type="subcellular location">
    <subcellularLocation>
        <location evidence="1">Nucleus</location>
    </subcellularLocation>
</comment>
<dbReference type="PANTHER" id="PTHR47338:SF5">
    <property type="entry name" value="ZN(II)2CYS6 TRANSCRIPTION FACTOR (EUROFUNG)"/>
    <property type="match status" value="1"/>
</dbReference>
<proteinExistence type="predicted"/>
<dbReference type="GO" id="GO:0000981">
    <property type="term" value="F:DNA-binding transcription factor activity, RNA polymerase II-specific"/>
    <property type="evidence" value="ECO:0007669"/>
    <property type="project" value="InterPro"/>
</dbReference>
<feature type="compositionally biased region" description="Low complexity" evidence="6">
    <location>
        <begin position="19"/>
        <end position="32"/>
    </location>
</feature>
<dbReference type="SMART" id="SM00906">
    <property type="entry name" value="Fungal_trans"/>
    <property type="match status" value="1"/>
</dbReference>
<evidence type="ECO:0000256" key="4">
    <source>
        <dbReference type="ARBA" id="ARBA00023163"/>
    </source>
</evidence>
<evidence type="ECO:0000256" key="3">
    <source>
        <dbReference type="ARBA" id="ARBA00023015"/>
    </source>
</evidence>
<name>A0A9W4SBP5_9GLOM</name>
<keyword evidence="4" id="KW-0804">Transcription</keyword>
<evidence type="ECO:0000259" key="7">
    <source>
        <dbReference type="PROSITE" id="PS50048"/>
    </source>
</evidence>
<keyword evidence="9" id="KW-1185">Reference proteome</keyword>
<dbReference type="PROSITE" id="PS50048">
    <property type="entry name" value="ZN2_CY6_FUNGAL_2"/>
    <property type="match status" value="1"/>
</dbReference>
<evidence type="ECO:0000256" key="1">
    <source>
        <dbReference type="ARBA" id="ARBA00004123"/>
    </source>
</evidence>